<dbReference type="RefSeq" id="WP_094236646.1">
    <property type="nucleotide sequence ID" value="NZ_CP022657.1"/>
</dbReference>
<dbReference type="InterPro" id="IPR018247">
    <property type="entry name" value="EF_Hand_1_Ca_BS"/>
</dbReference>
<comment type="cofactor">
    <cofactor evidence="1">
        <name>pantetheine 4'-phosphate</name>
        <dbReference type="ChEBI" id="CHEBI:47942"/>
    </cofactor>
</comment>
<dbReference type="Gene3D" id="3.40.50.980">
    <property type="match status" value="6"/>
</dbReference>
<feature type="domain" description="Carrier" evidence="6">
    <location>
        <begin position="1613"/>
        <end position="1688"/>
    </location>
</feature>
<sequence>MSMTTDIHSLVQVISEIGRSNSTVGLTFINGENKESFISYRDLYTSALGILNDLQAVGMKSSDEAVFQIDDHEDFVKFYWACLLGGIIPVPITVGSNVEHKQKFFRIWNTLNNPWLVADGKIASSLQEFSKENGMASLMREINARTVLLHEVAGDAGVGVVYEADPDDIAFIQFSSGSTGDPKGVVLTHKNLMTNINAIITSGGVNENDSVLSWMPLTHDMGLIGGHLVPLRMNIPQYSMTTSVFSRNPILWMKKANQYRATLLSSPNFGYQYLLKLLERKSSRDQEVTSGWDLSCVRLIFNGAEPISTQVCIDFLDVMEQYGMKRNVMYPVYGMAEASLAVTFPPPQEDLITLYLDRNSLITGERAMVLEDSDADNAVSFIDLGMAVENCGFRICDEENYPVDDLVIGNIQIKGNNVTSGYYNNQAATERAFTPDGWLITGDLGFTRNGRLIVTGRAKDIIFVNGQNYYAHDIERVVSTMPDSLISDSAAFSVFNQTTQQEDIMLAVLYRKSVQDFITVERELKKHINLVMGLDLQHIIPVKRIPKTTSGKVQRYKFVEEYVAGDFDSVLEEIQRLIQEEEANRVLAAPTTDMEASILSFFQEVVGKDRIDIEDNFFEIGGNSLRAGTLVAKIQIEYGVTLPLREIFNTPTVKALAAWLETAEQGVHAGIEKVEEKECYELSSVQKRLYILSQMDETLTSYNLPQVMTIEGPLDVKRFEKAFAALVQRHEIFRTSFELVEGTPMQRVHESVELKVSRIEGREEELERVIQKFVRPFDLSRLPLLRVGLMKCAGDKHVMLFDIHHIISDGTSMGILIKEFVSLYSGAELPELSIHFKDFSAWQDQLLAGEGMEQAKAYWLEQFVTDIPVLNLQTDFSRPSVQSFEGDTLTFRLDKELTEQLKQTAVQEGATLFMTLLAAYNVLLARYTGQNDIVVGSPVAGRRHADLDTMMGMFVNTLALRNQPDGEKSFKQFLQEVKENSVNAYEHQDYQFEALVEKLDVPRDMSRNPLFDVVFVLQNMELGELQVDQLKFAPYPFKTGTSKFDMSLSATEKDDTLEFELEYSTKLFAEPRMMALVGHFIRVLQEVVSNIDTKICEFEILTSEEQQVLVNGFNATEAPFVLDKRIHELFEEQAAKTPDRIAAIFKDTSLTYREVEERASLLAAVLRARGIGRTDIVGIMLQPSLDMVIGTLGILKAGAAFLPIDPAYPTDRIKFMLEDSRAALLLSQSAICDKVDFEGDVICDILEKNFEVQNVPTACEGDVSDLAYVIYTSGTTGNPKGVMVEHRSLVNFSQWKIDTFGLTEQDKVAKYAGFAFDVSVMEIFPTLICGAALYIIPEESRLDPVALNDIFQTHGITVSYLPTQLCEQFMQLENNSLRLLYTGGDKLRVYRPHDYLFYNCYGPTENTIVSTYHPVTEWSENISIGKPVANTQVYIVDAHHRLQPVGMAGELCVAGDNLARGYLNHPELTAEKFVPNPFQEGTRMYKTGDLARWLPDGTIEFLGRIDKQVKIRGHRIEIGEIEEVLLSHDAVADAVVMAHEDREERKYLVAYVVLNAKIVWEQLRRYAGQPLPDYMIPALFVQIDHIPLTQNGKIDWKALPKPEFGGDDAEFVAPVTPVEQKLAKLWQDVLGVKRVGLYDNFFDLGGHSLKVATLASKIHKEFGSNMPIGELFKAPTLQEQSAWLETAERDHYSKIERVAEADHYAASSAQRRLFVLSQLEGADINYNMPQVLDIEGELDVERFTSSFEQLVQRHESLRTSFELKDGEVVQKVHEDAKLEILHLEATEGEAEKDIDGFIRPFDLNEAPLIRVALLKLPTGKTKLLFDMHHIISDGVSVSILIQEFVSLYRGDVLPGPSIQYKDYSAWQQTHMRGEALKKQEAFWLQQFEGEVPVLDLATDYPRPSVYSFDGDRIAFSMNGELASRLKKLAVDEGATLYMALLALLNVLLHKYSGQEDIVIGSPVAGRNHSDLDRVIGMFVNTLALRNKPEAEKTFRQFLADVKHNALEAFENQDFPLEDLVEKLDLQRDMSRNPLFDVMFSLQNMERTIMETDGLTFTPSEHGRRVAKFDLTLMAEEQGEQIEFELEYCSKLFDKQTVDRLANHFLQLVETVAANLDVKLREISLLSHAERQQILFDFNETKTAYPKDKTIAELFTEQVEMYPNHIALVYGEEQLTYQELNERANSLAWVLKGNGVGPEVRVGLMVARSLEMMVGLLAIVKAGGAYVPVDPEYPAERVNYLLEDSGARLLLTTMELAGNFELEQELVDLEDSSLYEGDVSDPEPVNGPHDLAYILYTSGSTGKPKGVMVEHMNVVRLVKNTNFDRFSPEDRFLQLGAVVFDATTYEFWGSLLNGARLYLVDKTDILDAEKFRDVLKRYEITSMFITVSLFNQMATHDATMFSGFKNLHVGGEALSPKTINLVRNHCEAQVVSNSYGPTENTTFSLYYVIDNDYEVNIPIGRPISNSTAYVVDKHGNLQPIGVPGELWVGGDGVARGYMNRPDLTEEKFVDSPFVEGERIYKTGDLARWIPDGKIEYLGRIDEQVKIRGHRIEIGEVQAALLGVEYVQEAVVVAQEDDINGKYLTAYLVSEENLAALALRERLAKELPTYMIPAYLIQVERIPLTNNGKLNRAELFKMEGQIIKGNEYVAPSTPTEEKLAEIWFDILGLQNVGVTDNFFEMGGHSLNATVLVSRIQQECNAVLALKEVFKSPTIRELAVLVDSAAKQSYQEIKPAVQLEAYEQGVYPTSAAQRRMYLLYKMDEAAVTYNIPIAMVVEGKIDLSQMQSVFKQLIQRHESLRTSFKMVGGEILQQIHEDVAFDICYTETVSVEQEEQAQIREAVKNFVTPFNLDVAPLFRVELVKLSEEKHVMLFDIHHIVADGVSMEILTQEFIRLYAGQELEPLNIQYKDFVAWQNEQIETGVIGEQEKYWNELFSGEIPVLNLPTTYPRPLQRSFKGETLNFVLKGSLTEKLQAITAQTGTTMYMLLLAAFNVVLAKYSGQEDIVVGTPIAGRRHADLQNMIGMFVNTLSMRNAPAGSKTFTRFLDEVRENTLNAYENQDYQFEELVAKLELQRDLSRNPLFDVMFSLHSFGQEVFEAGGLLFSNHGMENEISKFDLSLDAVQEEARLKFSLEYAVDLYSKEAMERFISLYVQALEQIVNDPNAKISDLEILSLEERTKILVRFNATQQEYEKTKTLQQLFEERVVKQPDHPAVHFEGVTLTYAELNRKVNQLACRLREAGVQREELVPILCERSNDMIVGILSVLKAGGAYLPIDPYYPVDRIKFMLEDSQARLLLTHSRYLDETLFEGTTLLLDDADLFTGDDENLTSDTQPEDLAYVIYTSGSTGKPKGVMVKQRSVINLATWLSGMLSLPGKRFLHMSNVSFDNSVEEIFPQLISGATVYMLSKEDALDRNTFTNFVKEHQIEIVNLLPMTMKELLASQDKIDCLNHVMVGGDKLEESLKDQILSLGYTLTDHYGPTESTVDAIFTQCVPNKTVIGKPIGNTRIYIVDAYDKPVAIGVAGEICIAGDGLARGYLNRPDLTAEKFVPNPFEEGQRMYRTGDLAYWTEEGEIVYLGRLDNQIKIRGFRIELGEIEKQLLAQELVRDAIVIDRKDKQGNKYLCGYFVADQELGGADLRAHLLKELPDYMVPTAFVQLDRLPQTPNGKVDRKALPEPEATFTSSAEYVSARNDTESQLVSIWVEILSMPEERIGIHDSFFDLGGTSITVMQMTNLINDRFESQVVRVTDLFNYTTIEEIAAHIKSQLNIVEDEEPEDEIFKFTL</sequence>
<dbReference type="PROSITE" id="PS50075">
    <property type="entry name" value="CARRIER"/>
    <property type="match status" value="4"/>
</dbReference>
<evidence type="ECO:0000256" key="5">
    <source>
        <dbReference type="ARBA" id="ARBA00023194"/>
    </source>
</evidence>
<keyword evidence="8" id="KW-1185">Reference proteome</keyword>
<dbReference type="Pfam" id="PF00668">
    <property type="entry name" value="Condensation"/>
    <property type="match status" value="3"/>
</dbReference>
<dbReference type="PROSITE" id="PS00012">
    <property type="entry name" value="PHOSPHOPANTETHEINE"/>
    <property type="match status" value="1"/>
</dbReference>
<dbReference type="SUPFAM" id="SSF47336">
    <property type="entry name" value="ACP-like"/>
    <property type="match status" value="4"/>
</dbReference>
<proteinExistence type="inferred from homology"/>
<organism evidence="7 8">
    <name type="scientific">Tumebacillus algifaecis</name>
    <dbReference type="NCBI Taxonomy" id="1214604"/>
    <lineage>
        <taxon>Bacteria</taxon>
        <taxon>Bacillati</taxon>
        <taxon>Bacillota</taxon>
        <taxon>Bacilli</taxon>
        <taxon>Bacillales</taxon>
        <taxon>Alicyclobacillaceae</taxon>
        <taxon>Tumebacillus</taxon>
    </lineage>
</organism>
<feature type="domain" description="Carrier" evidence="6">
    <location>
        <begin position="2648"/>
        <end position="2723"/>
    </location>
</feature>
<dbReference type="Gene3D" id="3.30.300.30">
    <property type="match status" value="4"/>
</dbReference>
<dbReference type="InterPro" id="IPR001242">
    <property type="entry name" value="Condensation_dom"/>
</dbReference>
<dbReference type="FunFam" id="2.30.38.10:FF:000001">
    <property type="entry name" value="Non-ribosomal peptide synthetase PvdI"/>
    <property type="match status" value="3"/>
</dbReference>
<dbReference type="Proteomes" id="UP000214688">
    <property type="component" value="Chromosome"/>
</dbReference>
<keyword evidence="5" id="KW-0045">Antibiotic biosynthesis</keyword>
<dbReference type="Gene3D" id="2.30.38.10">
    <property type="entry name" value="Luciferase, Domain 3"/>
    <property type="match status" value="3"/>
</dbReference>
<dbReference type="CDD" id="cd05930">
    <property type="entry name" value="A_NRPS"/>
    <property type="match status" value="1"/>
</dbReference>
<dbReference type="InterPro" id="IPR042099">
    <property type="entry name" value="ANL_N_sf"/>
</dbReference>
<dbReference type="GO" id="GO:0017000">
    <property type="term" value="P:antibiotic biosynthetic process"/>
    <property type="evidence" value="ECO:0007669"/>
    <property type="project" value="UniProtKB-KW"/>
</dbReference>
<dbReference type="InterPro" id="IPR006162">
    <property type="entry name" value="Ppantetheine_attach_site"/>
</dbReference>
<dbReference type="InterPro" id="IPR045851">
    <property type="entry name" value="AMP-bd_C_sf"/>
</dbReference>
<dbReference type="GO" id="GO:0008610">
    <property type="term" value="P:lipid biosynthetic process"/>
    <property type="evidence" value="ECO:0007669"/>
    <property type="project" value="UniProtKB-ARBA"/>
</dbReference>
<dbReference type="OrthoDB" id="9765680at2"/>
<dbReference type="NCBIfam" id="NF003417">
    <property type="entry name" value="PRK04813.1"/>
    <property type="match status" value="5"/>
</dbReference>
<name>A0A223D174_9BACL</name>
<dbReference type="InterPro" id="IPR009081">
    <property type="entry name" value="PP-bd_ACP"/>
</dbReference>
<evidence type="ECO:0000256" key="3">
    <source>
        <dbReference type="ARBA" id="ARBA00022450"/>
    </source>
</evidence>
<dbReference type="FunFam" id="1.10.1200.10:FF:000005">
    <property type="entry name" value="Nonribosomal peptide synthetase 1"/>
    <property type="match status" value="2"/>
</dbReference>
<dbReference type="InterPro" id="IPR020845">
    <property type="entry name" value="AMP-binding_CS"/>
</dbReference>
<dbReference type="InterPro" id="IPR010071">
    <property type="entry name" value="AA_adenyl_dom"/>
</dbReference>
<dbReference type="SUPFAM" id="SSF56801">
    <property type="entry name" value="Acetyl-CoA synthetase-like"/>
    <property type="match status" value="4"/>
</dbReference>
<feature type="domain" description="Carrier" evidence="6">
    <location>
        <begin position="3688"/>
        <end position="3766"/>
    </location>
</feature>
<dbReference type="Pfam" id="PF00501">
    <property type="entry name" value="AMP-binding"/>
    <property type="match status" value="4"/>
</dbReference>
<dbReference type="KEGG" id="tab:CIG75_10620"/>
<evidence type="ECO:0000259" key="6">
    <source>
        <dbReference type="PROSITE" id="PS50075"/>
    </source>
</evidence>
<dbReference type="Pfam" id="PF00550">
    <property type="entry name" value="PP-binding"/>
    <property type="match status" value="4"/>
</dbReference>
<dbReference type="GO" id="GO:0043041">
    <property type="term" value="P:amino acid activation for nonribosomal peptide biosynthetic process"/>
    <property type="evidence" value="ECO:0007669"/>
    <property type="project" value="TreeGrafter"/>
</dbReference>
<feature type="domain" description="Carrier" evidence="6">
    <location>
        <begin position="589"/>
        <end position="664"/>
    </location>
</feature>
<dbReference type="InterPro" id="IPR025110">
    <property type="entry name" value="AMP-bd_C"/>
</dbReference>
<dbReference type="PROSITE" id="PS00018">
    <property type="entry name" value="EF_HAND_1"/>
    <property type="match status" value="1"/>
</dbReference>
<gene>
    <name evidence="7" type="ORF">CIG75_10620</name>
</gene>
<keyword evidence="3" id="KW-0596">Phosphopantetheine</keyword>
<dbReference type="GO" id="GO:0003824">
    <property type="term" value="F:catalytic activity"/>
    <property type="evidence" value="ECO:0007669"/>
    <property type="project" value="InterPro"/>
</dbReference>
<evidence type="ECO:0000256" key="4">
    <source>
        <dbReference type="ARBA" id="ARBA00022553"/>
    </source>
</evidence>
<dbReference type="InterPro" id="IPR000873">
    <property type="entry name" value="AMP-dep_synth/lig_dom"/>
</dbReference>
<dbReference type="PROSITE" id="PS00455">
    <property type="entry name" value="AMP_BINDING"/>
    <property type="match status" value="4"/>
</dbReference>
<dbReference type="InterPro" id="IPR023213">
    <property type="entry name" value="CAT-like_dom_sf"/>
</dbReference>
<dbReference type="InterPro" id="IPR020806">
    <property type="entry name" value="PKS_PP-bd"/>
</dbReference>
<keyword evidence="4" id="KW-0597">Phosphoprotein</keyword>
<comment type="similarity">
    <text evidence="2">Belongs to the ATP-dependent AMP-binding enzyme family.</text>
</comment>
<dbReference type="Gene3D" id="3.40.50.12780">
    <property type="entry name" value="N-terminal domain of ligase-like"/>
    <property type="match status" value="1"/>
</dbReference>
<evidence type="ECO:0000313" key="7">
    <source>
        <dbReference type="EMBL" id="ASS75398.1"/>
    </source>
</evidence>
<dbReference type="FunFam" id="3.40.50.12780:FF:000012">
    <property type="entry name" value="Non-ribosomal peptide synthetase"/>
    <property type="match status" value="3"/>
</dbReference>
<dbReference type="InterPro" id="IPR036736">
    <property type="entry name" value="ACP-like_sf"/>
</dbReference>
<dbReference type="GO" id="GO:0005829">
    <property type="term" value="C:cytosol"/>
    <property type="evidence" value="ECO:0007669"/>
    <property type="project" value="TreeGrafter"/>
</dbReference>
<dbReference type="SUPFAM" id="SSF52777">
    <property type="entry name" value="CoA-dependent acyltransferases"/>
    <property type="match status" value="6"/>
</dbReference>
<dbReference type="FunFam" id="3.30.559.30:FF:000001">
    <property type="entry name" value="Non-ribosomal peptide synthetase"/>
    <property type="match status" value="2"/>
</dbReference>
<evidence type="ECO:0000313" key="8">
    <source>
        <dbReference type="Proteomes" id="UP000214688"/>
    </source>
</evidence>
<dbReference type="CDD" id="cd12117">
    <property type="entry name" value="A_NRPS_Srf_like"/>
    <property type="match status" value="1"/>
</dbReference>
<dbReference type="Gene3D" id="3.30.559.30">
    <property type="entry name" value="Nonribosomal peptide synthetase, condensation domain"/>
    <property type="match status" value="3"/>
</dbReference>
<dbReference type="CDD" id="cd19531">
    <property type="entry name" value="LCL_NRPS-like"/>
    <property type="match status" value="3"/>
</dbReference>
<dbReference type="NCBIfam" id="TIGR01733">
    <property type="entry name" value="AA-adenyl-dom"/>
    <property type="match status" value="3"/>
</dbReference>
<dbReference type="FunFam" id="3.40.50.980:FF:000001">
    <property type="entry name" value="Non-ribosomal peptide synthetase"/>
    <property type="match status" value="3"/>
</dbReference>
<dbReference type="GO" id="GO:0031177">
    <property type="term" value="F:phosphopantetheine binding"/>
    <property type="evidence" value="ECO:0007669"/>
    <property type="project" value="InterPro"/>
</dbReference>
<dbReference type="Gene3D" id="3.30.559.10">
    <property type="entry name" value="Chloramphenicol acetyltransferase-like domain"/>
    <property type="match status" value="3"/>
</dbReference>
<protein>
    <recommendedName>
        <fullName evidence="6">Carrier domain-containing protein</fullName>
    </recommendedName>
</protein>
<dbReference type="SMART" id="SM00823">
    <property type="entry name" value="PKS_PP"/>
    <property type="match status" value="4"/>
</dbReference>
<evidence type="ECO:0000256" key="2">
    <source>
        <dbReference type="ARBA" id="ARBA00006432"/>
    </source>
</evidence>
<accession>A0A223D174</accession>
<dbReference type="Pfam" id="PF13193">
    <property type="entry name" value="AMP-binding_C"/>
    <property type="match status" value="3"/>
</dbReference>
<reference evidence="7 8" key="1">
    <citation type="journal article" date="2015" name="Int. J. Syst. Evol. Microbiol.">
        <title>Tumebacillus algifaecis sp. nov., isolated from decomposing algal scum.</title>
        <authorList>
            <person name="Wu Y.F."/>
            <person name="Zhang B."/>
            <person name="Xing P."/>
            <person name="Wu Q.L."/>
            <person name="Liu S.J."/>
        </authorList>
    </citation>
    <scope>NUCLEOTIDE SEQUENCE [LARGE SCALE GENOMIC DNA]</scope>
    <source>
        <strain evidence="7 8">THMBR28</strain>
    </source>
</reference>
<dbReference type="FunFam" id="3.30.300.30:FF:000010">
    <property type="entry name" value="Enterobactin synthetase component F"/>
    <property type="match status" value="2"/>
</dbReference>
<dbReference type="PANTHER" id="PTHR45527:SF1">
    <property type="entry name" value="FATTY ACID SYNTHASE"/>
    <property type="match status" value="1"/>
</dbReference>
<dbReference type="PANTHER" id="PTHR45527">
    <property type="entry name" value="NONRIBOSOMAL PEPTIDE SYNTHETASE"/>
    <property type="match status" value="1"/>
</dbReference>
<dbReference type="GO" id="GO:0044550">
    <property type="term" value="P:secondary metabolite biosynthetic process"/>
    <property type="evidence" value="ECO:0007669"/>
    <property type="project" value="UniProtKB-ARBA"/>
</dbReference>
<dbReference type="EMBL" id="CP022657">
    <property type="protein sequence ID" value="ASS75398.1"/>
    <property type="molecule type" value="Genomic_DNA"/>
</dbReference>
<dbReference type="SMART" id="SM01294">
    <property type="entry name" value="PKS_PP_betabranch"/>
    <property type="match status" value="1"/>
</dbReference>
<dbReference type="Gene3D" id="1.10.1200.10">
    <property type="entry name" value="ACP-like"/>
    <property type="match status" value="4"/>
</dbReference>
<evidence type="ECO:0000256" key="1">
    <source>
        <dbReference type="ARBA" id="ARBA00001957"/>
    </source>
</evidence>